<organism evidence="3 4">
    <name type="scientific">Coemansia reversa (strain ATCC 12441 / NRRL 1564)</name>
    <dbReference type="NCBI Taxonomy" id="763665"/>
    <lineage>
        <taxon>Eukaryota</taxon>
        <taxon>Fungi</taxon>
        <taxon>Fungi incertae sedis</taxon>
        <taxon>Zoopagomycota</taxon>
        <taxon>Kickxellomycotina</taxon>
        <taxon>Kickxellomycetes</taxon>
        <taxon>Kickxellales</taxon>
        <taxon>Kickxellaceae</taxon>
        <taxon>Coemansia</taxon>
    </lineage>
</organism>
<dbReference type="Gene3D" id="2.60.40.4370">
    <property type="match status" value="1"/>
</dbReference>
<name>A0A2G5B231_COERN</name>
<dbReference type="OrthoDB" id="1877767at2759"/>
<dbReference type="InterPro" id="IPR019481">
    <property type="entry name" value="TFIIIC_triple_barrel"/>
</dbReference>
<evidence type="ECO:0000259" key="2">
    <source>
        <dbReference type="Pfam" id="PF10419"/>
    </source>
</evidence>
<evidence type="ECO:0000313" key="3">
    <source>
        <dbReference type="EMBL" id="PIA13072.1"/>
    </source>
</evidence>
<evidence type="ECO:0000256" key="1">
    <source>
        <dbReference type="SAM" id="MobiDB-lite"/>
    </source>
</evidence>
<feature type="domain" description="Transcription factor TFIIIC triple barrel" evidence="2">
    <location>
        <begin position="58"/>
        <end position="151"/>
    </location>
</feature>
<accession>A0A2G5B231</accession>
<protein>
    <recommendedName>
        <fullName evidence="2">Transcription factor TFIIIC triple barrel domain-containing protein</fullName>
    </recommendedName>
</protein>
<keyword evidence="4" id="KW-1185">Reference proteome</keyword>
<dbReference type="Proteomes" id="UP000242474">
    <property type="component" value="Unassembled WGS sequence"/>
</dbReference>
<proteinExistence type="predicted"/>
<gene>
    <name evidence="3" type="ORF">COEREDRAFT_83748</name>
</gene>
<sequence length="157" mass="17276">MEDNTPVHNRKVDTGSLSTARHAQMLQAGSSLGEDANIEHGAAVQGGDDDEIASEYDEEEYYVVATLPAATIKQSRKDPRITNEPHYALIDMDTERPFLEIDGTIFQGTKDELLGTAMLFDTVVKDDESDEVDMRLVAVTSKVVSFNQVKLSKRTVG</sequence>
<dbReference type="EMBL" id="KZ303549">
    <property type="protein sequence ID" value="PIA13072.1"/>
    <property type="molecule type" value="Genomic_DNA"/>
</dbReference>
<dbReference type="Pfam" id="PF10419">
    <property type="entry name" value="TFIIIC_sub6"/>
    <property type="match status" value="1"/>
</dbReference>
<reference evidence="3 4" key="1">
    <citation type="journal article" date="2015" name="Genome Biol. Evol.">
        <title>Phylogenomic analyses indicate that early fungi evolved digesting cell walls of algal ancestors of land plants.</title>
        <authorList>
            <person name="Chang Y."/>
            <person name="Wang S."/>
            <person name="Sekimoto S."/>
            <person name="Aerts A.L."/>
            <person name="Choi C."/>
            <person name="Clum A."/>
            <person name="LaButti K.M."/>
            <person name="Lindquist E.A."/>
            <person name="Yee Ngan C."/>
            <person name="Ohm R.A."/>
            <person name="Salamov A.A."/>
            <person name="Grigoriev I.V."/>
            <person name="Spatafora J.W."/>
            <person name="Berbee M.L."/>
        </authorList>
    </citation>
    <scope>NUCLEOTIDE SEQUENCE [LARGE SCALE GENOMIC DNA]</scope>
    <source>
        <strain evidence="3 4">NRRL 1564</strain>
    </source>
</reference>
<feature type="region of interest" description="Disordered" evidence="1">
    <location>
        <begin position="1"/>
        <end position="34"/>
    </location>
</feature>
<evidence type="ECO:0000313" key="4">
    <source>
        <dbReference type="Proteomes" id="UP000242474"/>
    </source>
</evidence>
<dbReference type="AlphaFoldDB" id="A0A2G5B231"/>